<dbReference type="EMBL" id="CM023487">
    <property type="protein sequence ID" value="KAH6926832.1"/>
    <property type="molecule type" value="Genomic_DNA"/>
</dbReference>
<keyword evidence="2" id="KW-1185">Reference proteome</keyword>
<proteinExistence type="predicted"/>
<evidence type="ECO:0000313" key="1">
    <source>
        <dbReference type="EMBL" id="KAH6926832.1"/>
    </source>
</evidence>
<dbReference type="Proteomes" id="UP000821845">
    <property type="component" value="Chromosome 7"/>
</dbReference>
<gene>
    <name evidence="1" type="ORF">HPB50_022558</name>
</gene>
<sequence length="123" mass="14251">MKGKAKAEKRKRKICKKAAPPVLSPLPGRPAGRRSQSERPLHHRRRRPIRDEQARRSAGKKQKTLKKKKKQTTPDNGGRPETLQNYVRGQKREASRVFSSRAREKKRLEQRPQRDLGRTRATG</sequence>
<reference evidence="1" key="1">
    <citation type="submission" date="2020-05" db="EMBL/GenBank/DDBJ databases">
        <title>Large-scale comparative analyses of tick genomes elucidate their genetic diversity and vector capacities.</title>
        <authorList>
            <person name="Jia N."/>
            <person name="Wang J."/>
            <person name="Shi W."/>
            <person name="Du L."/>
            <person name="Sun Y."/>
            <person name="Zhan W."/>
            <person name="Jiang J."/>
            <person name="Wang Q."/>
            <person name="Zhang B."/>
            <person name="Ji P."/>
            <person name="Sakyi L.B."/>
            <person name="Cui X."/>
            <person name="Yuan T."/>
            <person name="Jiang B."/>
            <person name="Yang W."/>
            <person name="Lam T.T.-Y."/>
            <person name="Chang Q."/>
            <person name="Ding S."/>
            <person name="Wang X."/>
            <person name="Zhu J."/>
            <person name="Ruan X."/>
            <person name="Zhao L."/>
            <person name="Wei J."/>
            <person name="Que T."/>
            <person name="Du C."/>
            <person name="Cheng J."/>
            <person name="Dai P."/>
            <person name="Han X."/>
            <person name="Huang E."/>
            <person name="Gao Y."/>
            <person name="Liu J."/>
            <person name="Shao H."/>
            <person name="Ye R."/>
            <person name="Li L."/>
            <person name="Wei W."/>
            <person name="Wang X."/>
            <person name="Wang C."/>
            <person name="Yang T."/>
            <person name="Huo Q."/>
            <person name="Li W."/>
            <person name="Guo W."/>
            <person name="Chen H."/>
            <person name="Zhou L."/>
            <person name="Ni X."/>
            <person name="Tian J."/>
            <person name="Zhou Y."/>
            <person name="Sheng Y."/>
            <person name="Liu T."/>
            <person name="Pan Y."/>
            <person name="Xia L."/>
            <person name="Li J."/>
            <person name="Zhao F."/>
            <person name="Cao W."/>
        </authorList>
    </citation>
    <scope>NUCLEOTIDE SEQUENCE</scope>
    <source>
        <strain evidence="1">Hyas-2018</strain>
    </source>
</reference>
<protein>
    <submittedName>
        <fullName evidence="1">Uncharacterized protein</fullName>
    </submittedName>
</protein>
<name>A0ACB7RYE2_HYAAI</name>
<accession>A0ACB7RYE2</accession>
<comment type="caution">
    <text evidence="1">The sequence shown here is derived from an EMBL/GenBank/DDBJ whole genome shotgun (WGS) entry which is preliminary data.</text>
</comment>
<organism evidence="1 2">
    <name type="scientific">Hyalomma asiaticum</name>
    <name type="common">Tick</name>
    <dbReference type="NCBI Taxonomy" id="266040"/>
    <lineage>
        <taxon>Eukaryota</taxon>
        <taxon>Metazoa</taxon>
        <taxon>Ecdysozoa</taxon>
        <taxon>Arthropoda</taxon>
        <taxon>Chelicerata</taxon>
        <taxon>Arachnida</taxon>
        <taxon>Acari</taxon>
        <taxon>Parasitiformes</taxon>
        <taxon>Ixodida</taxon>
        <taxon>Ixodoidea</taxon>
        <taxon>Ixodidae</taxon>
        <taxon>Hyalomminae</taxon>
        <taxon>Hyalomma</taxon>
    </lineage>
</organism>
<evidence type="ECO:0000313" key="2">
    <source>
        <dbReference type="Proteomes" id="UP000821845"/>
    </source>
</evidence>